<dbReference type="RefSeq" id="WP_008205809.1">
    <property type="nucleotide sequence ID" value="NZ_BHVO01000093.1"/>
</dbReference>
<dbReference type="Proteomes" id="UP000323569">
    <property type="component" value="Unassembled WGS sequence"/>
</dbReference>
<evidence type="ECO:0000313" key="1">
    <source>
        <dbReference type="EMBL" id="GCA72289.1"/>
    </source>
</evidence>
<evidence type="ECO:0008006" key="3">
    <source>
        <dbReference type="Google" id="ProtNLM"/>
    </source>
</evidence>
<dbReference type="EMBL" id="BHVO01000093">
    <property type="protein sequence ID" value="GCA72289.1"/>
    <property type="molecule type" value="Genomic_DNA"/>
</dbReference>
<protein>
    <recommendedName>
        <fullName evidence="3">DUF2281 domain-containing protein</fullName>
    </recommendedName>
</protein>
<dbReference type="AlphaFoldDB" id="A0A5A5RBU5"/>
<comment type="caution">
    <text evidence="1">The sequence shown here is derived from an EMBL/GenBank/DDBJ whole genome shotgun (WGS) entry which is preliminary data.</text>
</comment>
<name>A0A5A5RBU5_MICAE</name>
<sequence length="80" mass="9272">MTAKEQLLQEIEKSSEPLLQEVLDFLLSARSEKYPETRKPIWQIAQEIMADVPPEIIAQLPTDGAEQHDYYLDRTPKCED</sequence>
<reference evidence="1 2" key="1">
    <citation type="submission" date="2018-09" db="EMBL/GenBank/DDBJ databases">
        <title>Evolutionary history of phycoerythrin pigmentation in the water bloom-forming cyanobacterium Microcystis aeruginosa.</title>
        <authorList>
            <person name="Tanabe Y."/>
            <person name="Tanabe Y."/>
            <person name="Yamaguchi H."/>
        </authorList>
    </citation>
    <scope>NUCLEOTIDE SEQUENCE [LARGE SCALE GENOMIC DNA]</scope>
    <source>
        <strain evidence="1 2">NIES-2519</strain>
    </source>
</reference>
<evidence type="ECO:0000313" key="2">
    <source>
        <dbReference type="Proteomes" id="UP000323569"/>
    </source>
</evidence>
<accession>A0A5A5RBU5</accession>
<organism evidence="1 2">
    <name type="scientific">Microcystis aeruginosa NIES-2519</name>
    <dbReference type="NCBI Taxonomy" id="2303981"/>
    <lineage>
        <taxon>Bacteria</taxon>
        <taxon>Bacillati</taxon>
        <taxon>Cyanobacteriota</taxon>
        <taxon>Cyanophyceae</taxon>
        <taxon>Oscillatoriophycideae</taxon>
        <taxon>Chroococcales</taxon>
        <taxon>Microcystaceae</taxon>
        <taxon>Microcystis</taxon>
    </lineage>
</organism>
<proteinExistence type="predicted"/>
<gene>
    <name evidence="1" type="ORF">MiYa_03839</name>
</gene>